<dbReference type="InterPro" id="IPR037802">
    <property type="entry name" value="SGF29"/>
</dbReference>
<dbReference type="Pfam" id="PF07039">
    <property type="entry name" value="SGF29_Tudor"/>
    <property type="match status" value="1"/>
</dbReference>
<feature type="compositionally biased region" description="Low complexity" evidence="1">
    <location>
        <begin position="35"/>
        <end position="47"/>
    </location>
</feature>
<feature type="compositionally biased region" description="Basic and acidic residues" evidence="1">
    <location>
        <begin position="259"/>
        <end position="271"/>
    </location>
</feature>
<dbReference type="CDD" id="cd20393">
    <property type="entry name" value="Tudor_SGF29_rpt1"/>
    <property type="match status" value="1"/>
</dbReference>
<dbReference type="PROSITE" id="PS51518">
    <property type="entry name" value="SGF29_C"/>
    <property type="match status" value="1"/>
</dbReference>
<feature type="domain" description="SGF29 C-terminal" evidence="2">
    <location>
        <begin position="294"/>
        <end position="425"/>
    </location>
</feature>
<evidence type="ECO:0000256" key="1">
    <source>
        <dbReference type="SAM" id="MobiDB-lite"/>
    </source>
</evidence>
<dbReference type="PANTHER" id="PTHR21539:SF0">
    <property type="entry name" value="SAGA-ASSOCIATED FACTOR 29"/>
    <property type="match status" value="1"/>
</dbReference>
<protein>
    <recommendedName>
        <fullName evidence="2">SGF29 C-terminal domain-containing protein</fullName>
    </recommendedName>
</protein>
<reference evidence="3 4" key="1">
    <citation type="submission" date="2018-06" db="EMBL/GenBank/DDBJ databases">
        <title>Complete Genomes of Monosporascus.</title>
        <authorList>
            <person name="Robinson A.J."/>
            <person name="Natvig D.O."/>
        </authorList>
    </citation>
    <scope>NUCLEOTIDE SEQUENCE [LARGE SCALE GENOMIC DNA]</scope>
    <source>
        <strain evidence="3 4">CBS 609.92</strain>
    </source>
</reference>
<evidence type="ECO:0000313" key="3">
    <source>
        <dbReference type="EMBL" id="RYO79321.1"/>
    </source>
</evidence>
<gene>
    <name evidence="3" type="ORF">DL762_008235</name>
</gene>
<feature type="region of interest" description="Disordered" evidence="1">
    <location>
        <begin position="209"/>
        <end position="289"/>
    </location>
</feature>
<feature type="compositionally biased region" description="Polar residues" evidence="1">
    <location>
        <begin position="211"/>
        <end position="231"/>
    </location>
</feature>
<dbReference type="Gene3D" id="2.30.30.140">
    <property type="match status" value="2"/>
</dbReference>
<feature type="compositionally biased region" description="Polar residues" evidence="1">
    <location>
        <begin position="18"/>
        <end position="31"/>
    </location>
</feature>
<dbReference type="Proteomes" id="UP000294003">
    <property type="component" value="Unassembled WGS sequence"/>
</dbReference>
<feature type="region of interest" description="Disordered" evidence="1">
    <location>
        <begin position="1"/>
        <end position="119"/>
    </location>
</feature>
<proteinExistence type="predicted"/>
<dbReference type="PANTHER" id="PTHR21539">
    <property type="entry name" value="SAGA-ASSOCIATED FACTOR 29"/>
    <property type="match status" value="1"/>
</dbReference>
<evidence type="ECO:0000313" key="4">
    <source>
        <dbReference type="Proteomes" id="UP000294003"/>
    </source>
</evidence>
<accession>A0ABY0GWS6</accession>
<evidence type="ECO:0000259" key="2">
    <source>
        <dbReference type="PROSITE" id="PS51518"/>
    </source>
</evidence>
<feature type="compositionally biased region" description="Basic residues" evidence="1">
    <location>
        <begin position="61"/>
        <end position="71"/>
    </location>
</feature>
<name>A0ABY0GWS6_9PEZI</name>
<comment type="caution">
    <text evidence="3">The sequence shown here is derived from an EMBL/GenBank/DDBJ whole genome shotgun (WGS) entry which is preliminary data.</text>
</comment>
<keyword evidence="4" id="KW-1185">Reference proteome</keyword>
<dbReference type="EMBL" id="QJNS01000334">
    <property type="protein sequence ID" value="RYO79321.1"/>
    <property type="molecule type" value="Genomic_DNA"/>
</dbReference>
<dbReference type="InterPro" id="IPR047288">
    <property type="entry name" value="Tudor_SGF29_rpt1"/>
</dbReference>
<dbReference type="InterPro" id="IPR010750">
    <property type="entry name" value="SGF29_tudor-like_dom"/>
</dbReference>
<sequence>MCADQRKKQGSKAVPPELQSTLGTYWQPSSKTKAESSSQPSESPTSSVARGRLETVAPSKDRRKGRSKRKPSSTSSPSRRTANPAEDQPLPIRDTTMSLQRSRPRGPNRTSEAGGHGEELQVWEDIKKLLPGAIGAFNDSSSNVLSIRDQDKTVAEKKEKNDIMMEDYNKLDNQLRKGVKINDAAGQSISSIIEQLKILKAVVHAKEQEQEQSISRSATQRVKESAASSSVYDFDGAGDSPVPSPNPPAARRTGASSSKGDRDSVPPKLDRSTPAAKAGSVEPQTGNAASVMRSKVTFAKEDEVAFKPKPVNNEHTDWILGFVQEVRGEGKSRRYKVLDAEPEEHSVKKDFRTSASNMIPIPKEGTVLPPLETGKTVLAMYPDSTTFYKAEVLGMGPDGKVNLKFEGDESLMQAVVRRYVVEYRG</sequence>
<organism evidence="3 4">
    <name type="scientific">Monosporascus cannonballus</name>
    <dbReference type="NCBI Taxonomy" id="155416"/>
    <lineage>
        <taxon>Eukaryota</taxon>
        <taxon>Fungi</taxon>
        <taxon>Dikarya</taxon>
        <taxon>Ascomycota</taxon>
        <taxon>Pezizomycotina</taxon>
        <taxon>Sordariomycetes</taxon>
        <taxon>Xylariomycetidae</taxon>
        <taxon>Xylariales</taxon>
        <taxon>Xylariales incertae sedis</taxon>
        <taxon>Monosporascus</taxon>
    </lineage>
</organism>